<comment type="caution">
    <text evidence="14">The sequence shown here is derived from an EMBL/GenBank/DDBJ whole genome shotgun (WGS) entry which is preliminary data.</text>
</comment>
<organism evidence="14 15">
    <name type="scientific">Coilia grayii</name>
    <name type="common">Gray's grenadier anchovy</name>
    <dbReference type="NCBI Taxonomy" id="363190"/>
    <lineage>
        <taxon>Eukaryota</taxon>
        <taxon>Metazoa</taxon>
        <taxon>Chordata</taxon>
        <taxon>Craniata</taxon>
        <taxon>Vertebrata</taxon>
        <taxon>Euteleostomi</taxon>
        <taxon>Actinopterygii</taxon>
        <taxon>Neopterygii</taxon>
        <taxon>Teleostei</taxon>
        <taxon>Clupei</taxon>
        <taxon>Clupeiformes</taxon>
        <taxon>Clupeoidei</taxon>
        <taxon>Engraulidae</taxon>
        <taxon>Coilinae</taxon>
        <taxon>Coilia</taxon>
    </lineage>
</organism>
<evidence type="ECO:0000256" key="7">
    <source>
        <dbReference type="ARBA" id="ARBA00022946"/>
    </source>
</evidence>
<dbReference type="InterPro" id="IPR002885">
    <property type="entry name" value="PPR_rpt"/>
</dbReference>
<dbReference type="GO" id="GO:1990904">
    <property type="term" value="C:ribonucleoprotein complex"/>
    <property type="evidence" value="ECO:0007669"/>
    <property type="project" value="UniProtKB-KW"/>
</dbReference>
<keyword evidence="10" id="KW-0687">Ribonucleoprotein</keyword>
<name>A0ABD1IRL9_9TELE</name>
<evidence type="ECO:0000313" key="14">
    <source>
        <dbReference type="EMBL" id="KAL2077654.1"/>
    </source>
</evidence>
<evidence type="ECO:0000256" key="11">
    <source>
        <dbReference type="ARBA" id="ARBA00035134"/>
    </source>
</evidence>
<dbReference type="Gene3D" id="1.25.40.10">
    <property type="entry name" value="Tetratricopeptide repeat domain"/>
    <property type="match status" value="2"/>
</dbReference>
<evidence type="ECO:0000256" key="13">
    <source>
        <dbReference type="SAM" id="MobiDB-lite"/>
    </source>
</evidence>
<dbReference type="PROSITE" id="PS51375">
    <property type="entry name" value="PPR"/>
    <property type="match status" value="1"/>
</dbReference>
<dbReference type="GO" id="GO:0005840">
    <property type="term" value="C:ribosome"/>
    <property type="evidence" value="ECO:0007669"/>
    <property type="project" value="UniProtKB-KW"/>
</dbReference>
<protein>
    <recommendedName>
        <fullName evidence="11">Small ribosomal subunit protein mS39</fullName>
    </recommendedName>
</protein>
<dbReference type="GO" id="GO:0019843">
    <property type="term" value="F:rRNA binding"/>
    <property type="evidence" value="ECO:0007669"/>
    <property type="project" value="UniProtKB-KW"/>
</dbReference>
<evidence type="ECO:0000313" key="15">
    <source>
        <dbReference type="Proteomes" id="UP001591681"/>
    </source>
</evidence>
<keyword evidence="9" id="KW-0496">Mitochondrion</keyword>
<keyword evidence="7" id="KW-0809">Transit peptide</keyword>
<proteinExistence type="inferred from homology"/>
<feature type="region of interest" description="Disordered" evidence="13">
    <location>
        <begin position="198"/>
        <end position="227"/>
    </location>
</feature>
<feature type="repeat" description="PPR" evidence="12">
    <location>
        <begin position="330"/>
        <end position="366"/>
    </location>
</feature>
<dbReference type="PANTHER" id="PTHR16276:SF1">
    <property type="entry name" value="SMALL RIBOSOMAL SUBUNIT PROTEIN MS39"/>
    <property type="match status" value="1"/>
</dbReference>
<keyword evidence="3" id="KW-0699">rRNA-binding</keyword>
<evidence type="ECO:0000256" key="8">
    <source>
        <dbReference type="ARBA" id="ARBA00022980"/>
    </source>
</evidence>
<accession>A0ABD1IRL9</accession>
<reference evidence="14 15" key="1">
    <citation type="submission" date="2024-09" db="EMBL/GenBank/DDBJ databases">
        <title>A chromosome-level genome assembly of Gray's grenadier anchovy, Coilia grayii.</title>
        <authorList>
            <person name="Fu Z."/>
        </authorList>
    </citation>
    <scope>NUCLEOTIDE SEQUENCE [LARGE SCALE GENOMIC DNA]</scope>
    <source>
        <strain evidence="14">G4</strain>
        <tissue evidence="14">Muscle</tissue>
    </source>
</reference>
<comment type="similarity">
    <text evidence="2">Belongs to the mitochondrion-specific ribosomal protein mS39 family.</text>
</comment>
<evidence type="ECO:0000256" key="10">
    <source>
        <dbReference type="ARBA" id="ARBA00023274"/>
    </source>
</evidence>
<dbReference type="Pfam" id="PF13812">
    <property type="entry name" value="PPR_3"/>
    <property type="match status" value="1"/>
</dbReference>
<evidence type="ECO:0000256" key="9">
    <source>
        <dbReference type="ARBA" id="ARBA00023128"/>
    </source>
</evidence>
<gene>
    <name evidence="14" type="ORF">ACEWY4_027158</name>
</gene>
<keyword evidence="15" id="KW-1185">Reference proteome</keyword>
<evidence type="ECO:0000256" key="12">
    <source>
        <dbReference type="PROSITE-ProRule" id="PRU00708"/>
    </source>
</evidence>
<evidence type="ECO:0000256" key="1">
    <source>
        <dbReference type="ARBA" id="ARBA00004173"/>
    </source>
</evidence>
<sequence length="672" mass="76712">MASSGVHAGRHIYQKSTIFLSNFERICPRRNFAWTVSACQKAAVASQGSSEEIVIPRKKTWNKEAVLQALAATVKRDPTASHYMFQDDPYLIPRTSGEFKLYSLSQESGRSAARYFINTYPKFFQKDFAEPHIPCLMPENFQLQIEEVSEAALVERIQLRKVKAAVDMYDQLMQSGTTLSLDLTNDLLDLICLYGDQDPKQDDTDPEQRAEDAEEVQEEPKKGRGRPRRASEIIRVVWRESNNAERIFNLMPERDSRSYGALIQGMVRHEAFAKAFSTYTDLLNNRLTADVNTFNALISAAPELKEKYVEKWELILDLLKQMVEQNVRPNLLTFNAVLKALRRCGPISRSQAPLVFGEMTALGIKPSLASYNHILSIFCRTSTSTQGHTGMLQDVLNRISGSSFEPQDPEDMLFFLNAMRICLEHKDLEQAYRVHSLLQEGDNWKMLGDSYQQNLYFGRFFNLLCMMEHIDVILKWYKELIPSMYFPNPQGMRDLLQALDTDGRLDLVPQIWKDIKQMGLDRVELVEEMLSLMAREKHSAEVQEAFAECALDMKRRFVPGTSNKPALEWTASALGSTTAILLAAQRRPQAWEMMQLFKDNNRVPSDALMQDFLSSIKEVQDSRRAVELVQLSAGFCLPTTPALVQRVQQEFELTEEQKEALSSLELSSDDTM</sequence>
<evidence type="ECO:0000256" key="6">
    <source>
        <dbReference type="ARBA" id="ARBA00022884"/>
    </source>
</evidence>
<keyword evidence="6" id="KW-0694">RNA-binding</keyword>
<dbReference type="GO" id="GO:0005739">
    <property type="term" value="C:mitochondrion"/>
    <property type="evidence" value="ECO:0007669"/>
    <property type="project" value="UniProtKB-SubCell"/>
</dbReference>
<dbReference type="EMBL" id="JBHFQA010000024">
    <property type="protein sequence ID" value="KAL2077654.1"/>
    <property type="molecule type" value="Genomic_DNA"/>
</dbReference>
<evidence type="ECO:0000256" key="2">
    <source>
        <dbReference type="ARBA" id="ARBA00008551"/>
    </source>
</evidence>
<keyword evidence="4" id="KW-0677">Repeat</keyword>
<dbReference type="PANTHER" id="PTHR16276">
    <property type="entry name" value="PENTATRICOPEPTIDE REPEAT DOMAIN-CONTAINING PROTEIN 3"/>
    <property type="match status" value="1"/>
</dbReference>
<dbReference type="InterPro" id="IPR037387">
    <property type="entry name" value="PTCD3"/>
</dbReference>
<dbReference type="Proteomes" id="UP001591681">
    <property type="component" value="Unassembled WGS sequence"/>
</dbReference>
<comment type="subcellular location">
    <subcellularLocation>
        <location evidence="1">Mitochondrion</location>
    </subcellularLocation>
</comment>
<evidence type="ECO:0000256" key="5">
    <source>
        <dbReference type="ARBA" id="ARBA00022845"/>
    </source>
</evidence>
<dbReference type="InterPro" id="IPR055063">
    <property type="entry name" value="Rib_mS39_PPR"/>
</dbReference>
<dbReference type="Pfam" id="PF22330">
    <property type="entry name" value="Rib_mS39_PPR"/>
    <property type="match status" value="1"/>
</dbReference>
<evidence type="ECO:0000256" key="3">
    <source>
        <dbReference type="ARBA" id="ARBA00022730"/>
    </source>
</evidence>
<evidence type="ECO:0000256" key="4">
    <source>
        <dbReference type="ARBA" id="ARBA00022737"/>
    </source>
</evidence>
<dbReference type="AlphaFoldDB" id="A0ABD1IRL9"/>
<feature type="compositionally biased region" description="Basic and acidic residues" evidence="13">
    <location>
        <begin position="198"/>
        <end position="211"/>
    </location>
</feature>
<dbReference type="InterPro" id="IPR011990">
    <property type="entry name" value="TPR-like_helical_dom_sf"/>
</dbReference>
<dbReference type="GO" id="GO:0006417">
    <property type="term" value="P:regulation of translation"/>
    <property type="evidence" value="ECO:0007669"/>
    <property type="project" value="UniProtKB-KW"/>
</dbReference>
<keyword evidence="8" id="KW-0689">Ribosomal protein</keyword>
<keyword evidence="5" id="KW-0810">Translation regulation</keyword>